<dbReference type="AlphaFoldDB" id="A0A8K0SDZ3"/>
<dbReference type="Proteomes" id="UP000813427">
    <property type="component" value="Unassembled WGS sequence"/>
</dbReference>
<comment type="caution">
    <text evidence="2">The sequence shown here is derived from an EMBL/GenBank/DDBJ whole genome shotgun (WGS) entry which is preliminary data.</text>
</comment>
<protein>
    <submittedName>
        <fullName evidence="2">Uncharacterized protein</fullName>
    </submittedName>
</protein>
<accession>A0A8K0SDZ3</accession>
<evidence type="ECO:0000256" key="1">
    <source>
        <dbReference type="SAM" id="MobiDB-lite"/>
    </source>
</evidence>
<feature type="region of interest" description="Disordered" evidence="1">
    <location>
        <begin position="207"/>
        <end position="233"/>
    </location>
</feature>
<evidence type="ECO:0000313" key="3">
    <source>
        <dbReference type="Proteomes" id="UP000813427"/>
    </source>
</evidence>
<feature type="compositionally biased region" description="Basic residues" evidence="1">
    <location>
        <begin position="223"/>
        <end position="233"/>
    </location>
</feature>
<gene>
    <name evidence="2" type="ORF">BKA59DRAFT_449102</name>
</gene>
<sequence>MCHTRVQLWRTLRHVGLTHPASPASRFAPAHSTLQLQTMGSEPRVLVTPSLDLNWRGGLIPSDETTADARSRIVKSGGQASLRRSPCLLKQSSLGPYEQRLMRQTRHMAKEDNAEPLASELPAPKKRKLLSDVHRPRTNASGDKNATDKHNQRSFLLQKQKDAGEYGALGLVCDSRFHPTSHNTKMPPRAPDLTNLATLLEKYLHQVGVGSKEGRTPGEGSPLRRKTARSKGS</sequence>
<feature type="region of interest" description="Disordered" evidence="1">
    <location>
        <begin position="110"/>
        <end position="152"/>
    </location>
</feature>
<proteinExistence type="predicted"/>
<evidence type="ECO:0000313" key="2">
    <source>
        <dbReference type="EMBL" id="KAH7262883.1"/>
    </source>
</evidence>
<reference evidence="2" key="1">
    <citation type="journal article" date="2021" name="Nat. Commun.">
        <title>Genetic determinants of endophytism in the Arabidopsis root mycobiome.</title>
        <authorList>
            <person name="Mesny F."/>
            <person name="Miyauchi S."/>
            <person name="Thiergart T."/>
            <person name="Pickel B."/>
            <person name="Atanasova L."/>
            <person name="Karlsson M."/>
            <person name="Huettel B."/>
            <person name="Barry K.W."/>
            <person name="Haridas S."/>
            <person name="Chen C."/>
            <person name="Bauer D."/>
            <person name="Andreopoulos W."/>
            <person name="Pangilinan J."/>
            <person name="LaButti K."/>
            <person name="Riley R."/>
            <person name="Lipzen A."/>
            <person name="Clum A."/>
            <person name="Drula E."/>
            <person name="Henrissat B."/>
            <person name="Kohler A."/>
            <person name="Grigoriev I.V."/>
            <person name="Martin F.M."/>
            <person name="Hacquard S."/>
        </authorList>
    </citation>
    <scope>NUCLEOTIDE SEQUENCE</scope>
    <source>
        <strain evidence="2">MPI-SDFR-AT-0068</strain>
    </source>
</reference>
<organism evidence="2 3">
    <name type="scientific">Fusarium tricinctum</name>
    <dbReference type="NCBI Taxonomy" id="61284"/>
    <lineage>
        <taxon>Eukaryota</taxon>
        <taxon>Fungi</taxon>
        <taxon>Dikarya</taxon>
        <taxon>Ascomycota</taxon>
        <taxon>Pezizomycotina</taxon>
        <taxon>Sordariomycetes</taxon>
        <taxon>Hypocreomycetidae</taxon>
        <taxon>Hypocreales</taxon>
        <taxon>Nectriaceae</taxon>
        <taxon>Fusarium</taxon>
        <taxon>Fusarium tricinctum species complex</taxon>
    </lineage>
</organism>
<dbReference type="OrthoDB" id="5106929at2759"/>
<keyword evidence="3" id="KW-1185">Reference proteome</keyword>
<name>A0A8K0SDZ3_9HYPO</name>
<dbReference type="EMBL" id="JAGPXF010000001">
    <property type="protein sequence ID" value="KAH7262883.1"/>
    <property type="molecule type" value="Genomic_DNA"/>
</dbReference>